<dbReference type="RefSeq" id="WP_103200320.1">
    <property type="nucleotide sequence ID" value="NZ_JASMUA010000005.1"/>
</dbReference>
<feature type="transmembrane region" description="Helical" evidence="6">
    <location>
        <begin position="699"/>
        <end position="722"/>
    </location>
</feature>
<name>A0A2S3R3E4_VIBVL</name>
<feature type="transmembrane region" description="Helical" evidence="6">
    <location>
        <begin position="399"/>
        <end position="415"/>
    </location>
</feature>
<accession>A0A2S3R3E4</accession>
<feature type="domain" description="MacB-like periplasmic core" evidence="8">
    <location>
        <begin position="39"/>
        <end position="204"/>
    </location>
</feature>
<dbReference type="EMBL" id="PDGH01000081">
    <property type="protein sequence ID" value="POB48212.1"/>
    <property type="molecule type" value="Genomic_DNA"/>
</dbReference>
<evidence type="ECO:0000256" key="4">
    <source>
        <dbReference type="ARBA" id="ARBA00022989"/>
    </source>
</evidence>
<evidence type="ECO:0000259" key="8">
    <source>
        <dbReference type="Pfam" id="PF12704"/>
    </source>
</evidence>
<evidence type="ECO:0000313" key="9">
    <source>
        <dbReference type="EMBL" id="POB48212.1"/>
    </source>
</evidence>
<keyword evidence="5 6" id="KW-0472">Membrane</keyword>
<organism evidence="9 10">
    <name type="scientific">Vibrio vulnificus</name>
    <dbReference type="NCBI Taxonomy" id="672"/>
    <lineage>
        <taxon>Bacteria</taxon>
        <taxon>Pseudomonadati</taxon>
        <taxon>Pseudomonadota</taxon>
        <taxon>Gammaproteobacteria</taxon>
        <taxon>Vibrionales</taxon>
        <taxon>Vibrionaceae</taxon>
        <taxon>Vibrio</taxon>
    </lineage>
</organism>
<comment type="caution">
    <text evidence="9">The sequence shown here is derived from an EMBL/GenBank/DDBJ whole genome shotgun (WGS) entry which is preliminary data.</text>
</comment>
<evidence type="ECO:0000256" key="1">
    <source>
        <dbReference type="ARBA" id="ARBA00004651"/>
    </source>
</evidence>
<feature type="transmembrane region" description="Helical" evidence="6">
    <location>
        <begin position="421"/>
        <end position="445"/>
    </location>
</feature>
<feature type="transmembrane region" description="Helical" evidence="6">
    <location>
        <begin position="754"/>
        <end position="779"/>
    </location>
</feature>
<keyword evidence="2" id="KW-1003">Cell membrane</keyword>
<dbReference type="PANTHER" id="PTHR30287">
    <property type="entry name" value="MEMBRANE COMPONENT OF PREDICTED ABC SUPERFAMILY METABOLITE UPTAKE TRANSPORTER"/>
    <property type="match status" value="1"/>
</dbReference>
<evidence type="ECO:0000259" key="7">
    <source>
        <dbReference type="Pfam" id="PF02687"/>
    </source>
</evidence>
<comment type="subcellular location">
    <subcellularLocation>
        <location evidence="1">Cell membrane</location>
        <topology evidence="1">Multi-pass membrane protein</topology>
    </subcellularLocation>
</comment>
<dbReference type="InterPro" id="IPR003838">
    <property type="entry name" value="ABC3_permease_C"/>
</dbReference>
<sequence length="823" mass="91288">MLANLLERGNMIKYSLNRRLTLWSLEEIRHGNLWPISVALILIISSVFALSALATRMEQVIVKQGKDALTADTVFVSANPIPKTLDLAIAAQDVQASKMTRFATMAFSDNEMQLVTVKAVEESYPLLGELVLSRGEEKQRHVKPGELWLDGRVMERLSVKVGDVVTIGDANFPVTGVIEAEPGLSFNPFQQMPAVYIHQSDVDKTGAIQVGSRVQYRVYLVGERPSLTTIKSGVELSPSDRWRDQENADRSSEVFERTSQYLSLTVAIVIIMAATTLVLTCQNYVVTRKQTIAMLKSIGAQRGWIIRWLVIQLSLLFLFAALVGLLIGQGLEQLLRIPLKELLPEPLPSFGVEPFLVSLATAFCIAVPSLGIPLSSLLKTSAVSVMQPDDGSQQNIGKSGWLVLVPVVPMLVNYYNNVMVWVVLAAILILFVVLAAFGLLVSRGLMRFPLATPIKLALSRINRSALASGLQLGAFALSLMLLAIIWLVRTDLLLDWQRTLPADAPNVFALNIADYEKESYLNALDENQVLRSEAYPIIRGRFTEINGVDVKQDQQQGRQERSDAISRELNLTWSDHLPNYNQVLQGEWQAKNAVSVESEVASEMGIKIGDVLTFVINSQPIKATVNTIRKVEWRDMKPNFYFIFSNDVMANMPGSYLVSYRIEENQGGILNQLSRQHPTVSVLDIRTMATKIQSLIEQIVWSISILAILGVIAGVMLIFTLLRLSLSQRQQEIRLYRTLGASKKRVTQTIWAEFGLMAIIASLVATLGAELAVAGVMHFGFELSTQIHPQLWVMLPLLALLTLFAVVLSLIKQLLTPVNNSYA</sequence>
<dbReference type="InterPro" id="IPR025857">
    <property type="entry name" value="MacB_PCD"/>
</dbReference>
<feature type="transmembrane region" description="Helical" evidence="6">
    <location>
        <begin position="355"/>
        <end position="378"/>
    </location>
</feature>
<gene>
    <name evidence="9" type="ORF">CRN52_10830</name>
</gene>
<feature type="transmembrane region" description="Helical" evidence="6">
    <location>
        <begin position="305"/>
        <end position="327"/>
    </location>
</feature>
<keyword evidence="4 6" id="KW-1133">Transmembrane helix</keyword>
<dbReference type="GO" id="GO:0005886">
    <property type="term" value="C:plasma membrane"/>
    <property type="evidence" value="ECO:0007669"/>
    <property type="project" value="UniProtKB-SubCell"/>
</dbReference>
<feature type="transmembrane region" description="Helical" evidence="6">
    <location>
        <begin position="261"/>
        <end position="285"/>
    </location>
</feature>
<feature type="transmembrane region" description="Helical" evidence="6">
    <location>
        <begin position="466"/>
        <end position="488"/>
    </location>
</feature>
<reference evidence="9 10" key="1">
    <citation type="journal article" date="2018" name="Front. Microbiol.">
        <title>Phylogeny of Vibrio vulnificus from the Analysis of the Core-Genome: Implications for Intra-Species Taxonomy.</title>
        <authorList>
            <person name="Roig F.J."/>
            <person name="Gonzalez-Candelas F."/>
            <person name="Sanjuan E."/>
            <person name="Fouz B."/>
            <person name="Feil E.J."/>
            <person name="Llorens C."/>
            <person name="Baker-Austin C."/>
            <person name="Oliver J.D."/>
            <person name="Danin-Poleg Y."/>
            <person name="Gibas C.J."/>
            <person name="Kashi Y."/>
            <person name="Gulig P.A."/>
            <person name="Morrison S.S."/>
            <person name="Amaro C."/>
        </authorList>
    </citation>
    <scope>NUCLEOTIDE SEQUENCE [LARGE SCALE GENOMIC DNA]</scope>
    <source>
        <strain evidence="9 10">CECT4608</strain>
    </source>
</reference>
<dbReference type="InterPro" id="IPR038766">
    <property type="entry name" value="Membrane_comp_ABC_pdt"/>
</dbReference>
<dbReference type="PANTHER" id="PTHR30287:SF1">
    <property type="entry name" value="INNER MEMBRANE PROTEIN"/>
    <property type="match status" value="1"/>
</dbReference>
<evidence type="ECO:0000256" key="3">
    <source>
        <dbReference type="ARBA" id="ARBA00022692"/>
    </source>
</evidence>
<feature type="domain" description="ABC3 transporter permease C-terminal" evidence="7">
    <location>
        <begin position="705"/>
        <end position="814"/>
    </location>
</feature>
<dbReference type="AlphaFoldDB" id="A0A2S3R3E4"/>
<evidence type="ECO:0000256" key="2">
    <source>
        <dbReference type="ARBA" id="ARBA00022475"/>
    </source>
</evidence>
<dbReference type="Pfam" id="PF02687">
    <property type="entry name" value="FtsX"/>
    <property type="match status" value="2"/>
</dbReference>
<dbReference type="Proteomes" id="UP000237466">
    <property type="component" value="Unassembled WGS sequence"/>
</dbReference>
<protein>
    <submittedName>
        <fullName evidence="9">ABC transporter permease</fullName>
    </submittedName>
</protein>
<feature type="domain" description="ABC3 transporter permease C-terminal" evidence="7">
    <location>
        <begin position="266"/>
        <end position="381"/>
    </location>
</feature>
<feature type="transmembrane region" description="Helical" evidence="6">
    <location>
        <begin position="791"/>
        <end position="811"/>
    </location>
</feature>
<evidence type="ECO:0000256" key="6">
    <source>
        <dbReference type="SAM" id="Phobius"/>
    </source>
</evidence>
<evidence type="ECO:0000313" key="10">
    <source>
        <dbReference type="Proteomes" id="UP000237466"/>
    </source>
</evidence>
<evidence type="ECO:0000256" key="5">
    <source>
        <dbReference type="ARBA" id="ARBA00023136"/>
    </source>
</evidence>
<feature type="transmembrane region" description="Helical" evidence="6">
    <location>
        <begin position="33"/>
        <end position="54"/>
    </location>
</feature>
<keyword evidence="3 6" id="KW-0812">Transmembrane</keyword>
<proteinExistence type="predicted"/>
<dbReference type="Pfam" id="PF12704">
    <property type="entry name" value="MacB_PCD"/>
    <property type="match status" value="1"/>
</dbReference>